<evidence type="ECO:0000313" key="2">
    <source>
        <dbReference type="EMBL" id="MEA3570952.1"/>
    </source>
</evidence>
<dbReference type="SUPFAM" id="SSF47413">
    <property type="entry name" value="lambda repressor-like DNA-binding domains"/>
    <property type="match status" value="1"/>
</dbReference>
<gene>
    <name evidence="2" type="ORF">U9M73_13250</name>
</gene>
<dbReference type="RefSeq" id="WP_323077652.1">
    <property type="nucleotide sequence ID" value="NZ_CBCSKM010000008.1"/>
</dbReference>
<dbReference type="PROSITE" id="PS50943">
    <property type="entry name" value="HTH_CROC1"/>
    <property type="match status" value="1"/>
</dbReference>
<name>A0ABU5PMT7_9BACL</name>
<protein>
    <submittedName>
        <fullName evidence="2">Helix-turn-helix transcriptional regulator</fullName>
    </submittedName>
</protein>
<keyword evidence="3" id="KW-1185">Reference proteome</keyword>
<dbReference type="Pfam" id="PF13443">
    <property type="entry name" value="HTH_26"/>
    <property type="match status" value="1"/>
</dbReference>
<accession>A0ABU5PMT7</accession>
<dbReference type="CDD" id="cd00093">
    <property type="entry name" value="HTH_XRE"/>
    <property type="match status" value="1"/>
</dbReference>
<evidence type="ECO:0000259" key="1">
    <source>
        <dbReference type="PROSITE" id="PS50943"/>
    </source>
</evidence>
<proteinExistence type="predicted"/>
<reference evidence="2 3" key="1">
    <citation type="submission" date="2023-12" db="EMBL/GenBank/DDBJ databases">
        <title>Whole genome sequencing of Paenibacillus phoenicis isolated from the Phoenix Mars Lander spacecraft assembly facility.</title>
        <authorList>
            <person name="Garcia A."/>
            <person name="Venkateswaran K."/>
        </authorList>
    </citation>
    <scope>NUCLEOTIDE SEQUENCE [LARGE SCALE GENOMIC DNA]</scope>
    <source>
        <strain evidence="2 3">3PO2SA</strain>
    </source>
</reference>
<dbReference type="InterPro" id="IPR010982">
    <property type="entry name" value="Lambda_DNA-bd_dom_sf"/>
</dbReference>
<sequence>MIVFKLARLLQERGMTMYQLSKATGVRPNTVSQWVNNEKLRGEGKEVKSISVEVLNAFCRELKCSPSDILEYIED</sequence>
<evidence type="ECO:0000313" key="3">
    <source>
        <dbReference type="Proteomes" id="UP001292216"/>
    </source>
</evidence>
<comment type="caution">
    <text evidence="2">The sequence shown here is derived from an EMBL/GenBank/DDBJ whole genome shotgun (WGS) entry which is preliminary data.</text>
</comment>
<dbReference type="Gene3D" id="1.10.260.40">
    <property type="entry name" value="lambda repressor-like DNA-binding domains"/>
    <property type="match status" value="1"/>
</dbReference>
<dbReference type="SMART" id="SM00530">
    <property type="entry name" value="HTH_XRE"/>
    <property type="match status" value="1"/>
</dbReference>
<feature type="domain" description="HTH cro/C1-type" evidence="1">
    <location>
        <begin position="6"/>
        <end position="69"/>
    </location>
</feature>
<dbReference type="EMBL" id="JAYERP010000001">
    <property type="protein sequence ID" value="MEA3570952.1"/>
    <property type="molecule type" value="Genomic_DNA"/>
</dbReference>
<organism evidence="2 3">
    <name type="scientific">Paenibacillus phoenicis</name>
    <dbReference type="NCBI Taxonomy" id="554117"/>
    <lineage>
        <taxon>Bacteria</taxon>
        <taxon>Bacillati</taxon>
        <taxon>Bacillota</taxon>
        <taxon>Bacilli</taxon>
        <taxon>Bacillales</taxon>
        <taxon>Paenibacillaceae</taxon>
        <taxon>Paenibacillus</taxon>
    </lineage>
</organism>
<dbReference type="InterPro" id="IPR001387">
    <property type="entry name" value="Cro/C1-type_HTH"/>
</dbReference>
<dbReference type="Proteomes" id="UP001292216">
    <property type="component" value="Unassembled WGS sequence"/>
</dbReference>